<name>A0ABV5H6M0_9FLAO</name>
<dbReference type="SUPFAM" id="SSF48613">
    <property type="entry name" value="Heme oxygenase-like"/>
    <property type="match status" value="1"/>
</dbReference>
<evidence type="ECO:0000313" key="2">
    <source>
        <dbReference type="Proteomes" id="UP001589562"/>
    </source>
</evidence>
<dbReference type="InterPro" id="IPR016084">
    <property type="entry name" value="Haem_Oase-like_multi-hlx"/>
</dbReference>
<dbReference type="Pfam" id="PF01126">
    <property type="entry name" value="Heme_oxygenase"/>
    <property type="match status" value="1"/>
</dbReference>
<organism evidence="1 2">
    <name type="scientific">Flavobacterium gyeonganense</name>
    <dbReference type="NCBI Taxonomy" id="1310418"/>
    <lineage>
        <taxon>Bacteria</taxon>
        <taxon>Pseudomonadati</taxon>
        <taxon>Bacteroidota</taxon>
        <taxon>Flavobacteriia</taxon>
        <taxon>Flavobacteriales</taxon>
        <taxon>Flavobacteriaceae</taxon>
        <taxon>Flavobacterium</taxon>
    </lineage>
</organism>
<keyword evidence="2" id="KW-1185">Reference proteome</keyword>
<accession>A0ABV5H6M0</accession>
<evidence type="ECO:0000313" key="1">
    <source>
        <dbReference type="EMBL" id="MFB9107443.1"/>
    </source>
</evidence>
<dbReference type="CDD" id="cd19166">
    <property type="entry name" value="HemeO-bac"/>
    <property type="match status" value="1"/>
</dbReference>
<dbReference type="RefSeq" id="WP_379679512.1">
    <property type="nucleotide sequence ID" value="NZ_JBHMFE010000007.1"/>
</dbReference>
<dbReference type="EMBL" id="JBHMFE010000007">
    <property type="protein sequence ID" value="MFB9107443.1"/>
    <property type="molecule type" value="Genomic_DNA"/>
</dbReference>
<dbReference type="Proteomes" id="UP001589562">
    <property type="component" value="Unassembled WGS sequence"/>
</dbReference>
<dbReference type="Gene3D" id="1.20.910.10">
    <property type="entry name" value="Heme oxygenase-like"/>
    <property type="match status" value="1"/>
</dbReference>
<proteinExistence type="predicted"/>
<protein>
    <submittedName>
        <fullName evidence="1">Biliverdin-producing heme oxygenase</fullName>
    </submittedName>
</protein>
<gene>
    <name evidence="1" type="ORF">ACFFVK_02545</name>
</gene>
<dbReference type="InterPro" id="IPR016053">
    <property type="entry name" value="Haem_Oase-like"/>
</dbReference>
<comment type="caution">
    <text evidence="1">The sequence shown here is derived from an EMBL/GenBank/DDBJ whole genome shotgun (WGS) entry which is preliminary data.</text>
</comment>
<reference evidence="1 2" key="1">
    <citation type="submission" date="2024-09" db="EMBL/GenBank/DDBJ databases">
        <authorList>
            <person name="Sun Q."/>
            <person name="Mori K."/>
        </authorList>
    </citation>
    <scope>NUCLEOTIDE SEQUENCE [LARGE SCALE GENOMIC DNA]</scope>
    <source>
        <strain evidence="1 2">CECT 8365</strain>
    </source>
</reference>
<sequence>MSINLAPVSSNFLVDLKTKTANSHKKLECLPVSASIISSDMKLSDYIHYLCLMHDVHKEIESVVFPLLSDIIDDIELRKKTHLIEDDLFYLNRNKTIATRVFNVKEINIPFALGILYVIEGSTLGGRYILKNITTIAGLDKGQGVSYFNGYGEKTGNYWKSFLIFLEEYEQSYNCGNTIIEGAIYAFDSIHKHFEGIK</sequence>